<gene>
    <name evidence="3" type="ORF">SAMN02745207_03523</name>
</gene>
<accession>A0A1M5XB50</accession>
<keyword evidence="1" id="KW-0472">Membrane</keyword>
<evidence type="ECO:0000259" key="2">
    <source>
        <dbReference type="Pfam" id="PF07811"/>
    </source>
</evidence>
<protein>
    <submittedName>
        <fullName evidence="3">TadE-like protein</fullName>
    </submittedName>
</protein>
<dbReference type="Proteomes" id="UP000184447">
    <property type="component" value="Unassembled WGS sequence"/>
</dbReference>
<evidence type="ECO:0000256" key="1">
    <source>
        <dbReference type="SAM" id="Phobius"/>
    </source>
</evidence>
<name>A0A1M5XB50_9CLOT</name>
<proteinExistence type="predicted"/>
<organism evidence="3 4">
    <name type="scientific">Clostridium grantii DSM 8605</name>
    <dbReference type="NCBI Taxonomy" id="1121316"/>
    <lineage>
        <taxon>Bacteria</taxon>
        <taxon>Bacillati</taxon>
        <taxon>Bacillota</taxon>
        <taxon>Clostridia</taxon>
        <taxon>Eubacteriales</taxon>
        <taxon>Clostridiaceae</taxon>
        <taxon>Clostridium</taxon>
    </lineage>
</organism>
<reference evidence="3 4" key="1">
    <citation type="submission" date="2016-11" db="EMBL/GenBank/DDBJ databases">
        <authorList>
            <person name="Jaros S."/>
            <person name="Januszkiewicz K."/>
            <person name="Wedrychowicz H."/>
        </authorList>
    </citation>
    <scope>NUCLEOTIDE SEQUENCE [LARGE SCALE GENOMIC DNA]</scope>
    <source>
        <strain evidence="3 4">DSM 8605</strain>
    </source>
</reference>
<dbReference type="AlphaFoldDB" id="A0A1M5XB50"/>
<dbReference type="Pfam" id="PF07811">
    <property type="entry name" value="TadE"/>
    <property type="match status" value="1"/>
</dbReference>
<dbReference type="EMBL" id="FQXM01000026">
    <property type="protein sequence ID" value="SHH97041.1"/>
    <property type="molecule type" value="Genomic_DNA"/>
</dbReference>
<sequence length="129" mass="14244">MKIKTIKHKGQALVETALLLPIMLMLIFGIIEFGLILNTNIVVSNASREGARYASLGYTDSEVKTLVNNETSTLTIKETKINYENKGTDDENVEVIVTCSYKLITPIVGNLISESGTFDIKSSTKMRVE</sequence>
<evidence type="ECO:0000313" key="3">
    <source>
        <dbReference type="EMBL" id="SHH97041.1"/>
    </source>
</evidence>
<evidence type="ECO:0000313" key="4">
    <source>
        <dbReference type="Proteomes" id="UP000184447"/>
    </source>
</evidence>
<feature type="transmembrane region" description="Helical" evidence="1">
    <location>
        <begin position="12"/>
        <end position="37"/>
    </location>
</feature>
<dbReference type="RefSeq" id="WP_084133650.1">
    <property type="nucleotide sequence ID" value="NZ_FQXM01000026.1"/>
</dbReference>
<feature type="domain" description="TadE-like" evidence="2">
    <location>
        <begin position="10"/>
        <end position="52"/>
    </location>
</feature>
<keyword evidence="4" id="KW-1185">Reference proteome</keyword>
<keyword evidence="1" id="KW-0812">Transmembrane</keyword>
<keyword evidence="1" id="KW-1133">Transmembrane helix</keyword>
<dbReference type="InterPro" id="IPR012495">
    <property type="entry name" value="TadE-like_dom"/>
</dbReference>
<dbReference type="STRING" id="1121316.SAMN02745207_03523"/>